<protein>
    <submittedName>
        <fullName evidence="1">Uncharacterized protein</fullName>
    </submittedName>
</protein>
<gene>
    <name evidence="1" type="ORF">F0562_017512</name>
</gene>
<reference evidence="1 2" key="1">
    <citation type="submission" date="2019-09" db="EMBL/GenBank/DDBJ databases">
        <title>A chromosome-level genome assembly of the Chinese tupelo Nyssa sinensis.</title>
        <authorList>
            <person name="Yang X."/>
            <person name="Kang M."/>
            <person name="Yang Y."/>
            <person name="Xiong H."/>
            <person name="Wang M."/>
            <person name="Zhang Z."/>
            <person name="Wang Z."/>
            <person name="Wu H."/>
            <person name="Ma T."/>
            <person name="Liu J."/>
            <person name="Xi Z."/>
        </authorList>
    </citation>
    <scope>NUCLEOTIDE SEQUENCE [LARGE SCALE GENOMIC DNA]</scope>
    <source>
        <strain evidence="1">J267</strain>
        <tissue evidence="1">Leaf</tissue>
    </source>
</reference>
<organism evidence="1 2">
    <name type="scientific">Nyssa sinensis</name>
    <dbReference type="NCBI Taxonomy" id="561372"/>
    <lineage>
        <taxon>Eukaryota</taxon>
        <taxon>Viridiplantae</taxon>
        <taxon>Streptophyta</taxon>
        <taxon>Embryophyta</taxon>
        <taxon>Tracheophyta</taxon>
        <taxon>Spermatophyta</taxon>
        <taxon>Magnoliopsida</taxon>
        <taxon>eudicotyledons</taxon>
        <taxon>Gunneridae</taxon>
        <taxon>Pentapetalae</taxon>
        <taxon>asterids</taxon>
        <taxon>Cornales</taxon>
        <taxon>Nyssaceae</taxon>
        <taxon>Nyssa</taxon>
    </lineage>
</organism>
<evidence type="ECO:0000313" key="1">
    <source>
        <dbReference type="EMBL" id="KAA8517237.1"/>
    </source>
</evidence>
<keyword evidence="2" id="KW-1185">Reference proteome</keyword>
<dbReference type="AlphaFoldDB" id="A0A5J4ZIZ8"/>
<name>A0A5J4ZIZ8_9ASTE</name>
<proteinExistence type="predicted"/>
<dbReference type="EMBL" id="CM018051">
    <property type="protein sequence ID" value="KAA8517237.1"/>
    <property type="molecule type" value="Genomic_DNA"/>
</dbReference>
<evidence type="ECO:0000313" key="2">
    <source>
        <dbReference type="Proteomes" id="UP000325577"/>
    </source>
</evidence>
<accession>A0A5J4ZIZ8</accession>
<dbReference type="Proteomes" id="UP000325577">
    <property type="component" value="Linkage Group LG8"/>
</dbReference>
<sequence>MPRVTRVKAFLLRKTNATLPPESEELKEPECIDFDETDEEDVYVGEDEEDGSGKAYGDRLADSEVCHVILEFLLNGCVHFRL</sequence>